<protein>
    <submittedName>
        <fullName evidence="2">Uncharacterized protein</fullName>
    </submittedName>
</protein>
<reference evidence="2 3" key="1">
    <citation type="submission" date="2023-07" db="EMBL/GenBank/DDBJ databases">
        <authorList>
            <person name="Girao M."/>
            <person name="Carvalho M.F."/>
        </authorList>
    </citation>
    <scope>NUCLEOTIDE SEQUENCE [LARGE SCALE GENOMIC DNA]</scope>
    <source>
        <strain evidence="2 3">66/93</strain>
    </source>
</reference>
<gene>
    <name evidence="2" type="ORF">Q8A49_26335</name>
</gene>
<organism evidence="2 3">
    <name type="scientific">Nocardiopsis tropica</name>
    <dbReference type="NCBI Taxonomy" id="109330"/>
    <lineage>
        <taxon>Bacteria</taxon>
        <taxon>Bacillati</taxon>
        <taxon>Actinomycetota</taxon>
        <taxon>Actinomycetes</taxon>
        <taxon>Streptosporangiales</taxon>
        <taxon>Nocardiopsidaceae</taxon>
        <taxon>Nocardiopsis</taxon>
    </lineage>
</organism>
<accession>A0ABU7KXJ4</accession>
<dbReference type="Proteomes" id="UP001348641">
    <property type="component" value="Unassembled WGS sequence"/>
</dbReference>
<proteinExistence type="predicted"/>
<name>A0ABU7KXJ4_9ACTN</name>
<dbReference type="EMBL" id="JAUUCC010000092">
    <property type="protein sequence ID" value="MEE2054025.1"/>
    <property type="molecule type" value="Genomic_DNA"/>
</dbReference>
<feature type="region of interest" description="Disordered" evidence="1">
    <location>
        <begin position="25"/>
        <end position="97"/>
    </location>
</feature>
<evidence type="ECO:0000256" key="1">
    <source>
        <dbReference type="SAM" id="MobiDB-lite"/>
    </source>
</evidence>
<feature type="compositionally biased region" description="Low complexity" evidence="1">
    <location>
        <begin position="56"/>
        <end position="65"/>
    </location>
</feature>
<feature type="compositionally biased region" description="Pro residues" evidence="1">
    <location>
        <begin position="81"/>
        <end position="92"/>
    </location>
</feature>
<feature type="region of interest" description="Disordered" evidence="1">
    <location>
        <begin position="128"/>
        <end position="154"/>
    </location>
</feature>
<evidence type="ECO:0000313" key="3">
    <source>
        <dbReference type="Proteomes" id="UP001348641"/>
    </source>
</evidence>
<comment type="caution">
    <text evidence="2">The sequence shown here is derived from an EMBL/GenBank/DDBJ whole genome shotgun (WGS) entry which is preliminary data.</text>
</comment>
<feature type="compositionally biased region" description="Basic residues" evidence="1">
    <location>
        <begin position="25"/>
        <end position="43"/>
    </location>
</feature>
<evidence type="ECO:0000313" key="2">
    <source>
        <dbReference type="EMBL" id="MEE2054025.1"/>
    </source>
</evidence>
<sequence length="178" mass="18986">MRQFSAALLSCALGAAKALLLPSRGRHSARALRRRRRSTRVRRYAPLPAAPPPVGAVPARPVRPAGSTRPVRPDLPASRPLAPPRPPAPPSGAAPAGEDALVRPYYAAHERELALVQARADARLRQWTRTGPAARTPVPAGGPAPLPAPRQEPRTLDGFARAAHRVPAARREYRGVPA</sequence>
<feature type="compositionally biased region" description="Pro residues" evidence="1">
    <location>
        <begin position="140"/>
        <end position="150"/>
    </location>
</feature>
<dbReference type="RefSeq" id="WP_330160925.1">
    <property type="nucleotide sequence ID" value="NZ_BAAAJA010000015.1"/>
</dbReference>